<keyword evidence="8" id="KW-0808">Transferase</keyword>
<dbReference type="AlphaFoldDB" id="A0A939C3H9"/>
<reference evidence="8" key="1">
    <citation type="submission" date="2021-01" db="EMBL/GenBank/DDBJ databases">
        <title>YIM 132084 draft genome.</title>
        <authorList>
            <person name="An D."/>
        </authorList>
    </citation>
    <scope>NUCLEOTIDE SEQUENCE</scope>
    <source>
        <strain evidence="8">YIM 132084</strain>
    </source>
</reference>
<evidence type="ECO:0000256" key="6">
    <source>
        <dbReference type="SAM" id="MobiDB-lite"/>
    </source>
</evidence>
<dbReference type="Proteomes" id="UP000663792">
    <property type="component" value="Unassembled WGS sequence"/>
</dbReference>
<keyword evidence="5" id="KW-0804">Transcription</keyword>
<dbReference type="SUPFAM" id="SSF53383">
    <property type="entry name" value="PLP-dependent transferases"/>
    <property type="match status" value="1"/>
</dbReference>
<keyword evidence="8" id="KW-0032">Aminotransferase</keyword>
<dbReference type="CDD" id="cd00609">
    <property type="entry name" value="AAT_like"/>
    <property type="match status" value="1"/>
</dbReference>
<dbReference type="PROSITE" id="PS50949">
    <property type="entry name" value="HTH_GNTR"/>
    <property type="match status" value="1"/>
</dbReference>
<dbReference type="InterPro" id="IPR015424">
    <property type="entry name" value="PyrdxlP-dep_Trfase"/>
</dbReference>
<dbReference type="Pfam" id="PF00155">
    <property type="entry name" value="Aminotran_1_2"/>
    <property type="match status" value="1"/>
</dbReference>
<evidence type="ECO:0000256" key="3">
    <source>
        <dbReference type="ARBA" id="ARBA00023015"/>
    </source>
</evidence>
<feature type="domain" description="HTH gntR-type" evidence="7">
    <location>
        <begin position="26"/>
        <end position="94"/>
    </location>
</feature>
<dbReference type="GO" id="GO:0008483">
    <property type="term" value="F:transaminase activity"/>
    <property type="evidence" value="ECO:0007669"/>
    <property type="project" value="UniProtKB-KW"/>
</dbReference>
<name>A0A939C3H9_9ACTN</name>
<evidence type="ECO:0000313" key="8">
    <source>
        <dbReference type="EMBL" id="MBM9469434.1"/>
    </source>
</evidence>
<gene>
    <name evidence="8" type="ORF">JL106_19275</name>
</gene>
<comment type="similarity">
    <text evidence="1">In the C-terminal section; belongs to the class-I pyridoxal-phosphate-dependent aminotransferase family.</text>
</comment>
<dbReference type="InterPro" id="IPR000524">
    <property type="entry name" value="Tscrpt_reg_HTH_GntR"/>
</dbReference>
<evidence type="ECO:0000256" key="4">
    <source>
        <dbReference type="ARBA" id="ARBA00023125"/>
    </source>
</evidence>
<comment type="caution">
    <text evidence="8">The sequence shown here is derived from an EMBL/GenBank/DDBJ whole genome shotgun (WGS) entry which is preliminary data.</text>
</comment>
<dbReference type="RefSeq" id="WP_205262395.1">
    <property type="nucleotide sequence ID" value="NZ_JAERWK010000026.1"/>
</dbReference>
<keyword evidence="4" id="KW-0238">DNA-binding</keyword>
<evidence type="ECO:0000259" key="7">
    <source>
        <dbReference type="PROSITE" id="PS50949"/>
    </source>
</evidence>
<dbReference type="SUPFAM" id="SSF46785">
    <property type="entry name" value="Winged helix' DNA-binding domain"/>
    <property type="match status" value="1"/>
</dbReference>
<keyword evidence="9" id="KW-1185">Reference proteome</keyword>
<evidence type="ECO:0000256" key="5">
    <source>
        <dbReference type="ARBA" id="ARBA00023163"/>
    </source>
</evidence>
<evidence type="ECO:0000256" key="1">
    <source>
        <dbReference type="ARBA" id="ARBA00005384"/>
    </source>
</evidence>
<dbReference type="PANTHER" id="PTHR46577:SF1">
    <property type="entry name" value="HTH-TYPE TRANSCRIPTIONAL REGULATORY PROTEIN GABR"/>
    <property type="match status" value="1"/>
</dbReference>
<evidence type="ECO:0000256" key="2">
    <source>
        <dbReference type="ARBA" id="ARBA00022898"/>
    </source>
</evidence>
<sequence>MSGGLIGAVPLAQLLGDWPSGGGAGSAGSRALADRIRLLVLDGRVGVDVRLPAERVLADRLGVSRTLVAAAYGRLRVSGHAVSVRGSGTRTRLPAAPGAPPDRDQPAGLDLRHATVPASSLVPEAAVVAAEQLPRYLSTSGYDPIGLPELREAVAERYRARGLPTDPDQVLITIGAQHAIALLTRVLLTRGDRVLIEQPTYPHAQDAVRIGGGRLMGAPVDSRDGWDLDALEQAVRRSDPTLAYLMPDFHNPTGATLPADGRERVLAVGHRSGTTVVVDETTAELDIDRGPMPPMAGPDTVLIGSMGKTIWGGLRIGWIRARPDLVRRLAHGRGPGDLGTPILEQLMALALVPRTDEVLQVRRDQLAATRDALLPALRARFPAWSVPDVHGGIFLWINLGAPVSSALAVTARSHGLVLTPGSRYGIDGAFERFLRLPLTLPADRMPGLVDALGHAWDAVDRLVPIDPGADLV</sequence>
<dbReference type="SMART" id="SM00345">
    <property type="entry name" value="HTH_GNTR"/>
    <property type="match status" value="1"/>
</dbReference>
<dbReference type="Gene3D" id="3.40.640.10">
    <property type="entry name" value="Type I PLP-dependent aspartate aminotransferase-like (Major domain)"/>
    <property type="match status" value="1"/>
</dbReference>
<dbReference type="InterPro" id="IPR036390">
    <property type="entry name" value="WH_DNA-bd_sf"/>
</dbReference>
<organism evidence="8 9">
    <name type="scientific">Nakamurella leprariae</name>
    <dbReference type="NCBI Taxonomy" id="2803911"/>
    <lineage>
        <taxon>Bacteria</taxon>
        <taxon>Bacillati</taxon>
        <taxon>Actinomycetota</taxon>
        <taxon>Actinomycetes</taxon>
        <taxon>Nakamurellales</taxon>
        <taxon>Nakamurellaceae</taxon>
        <taxon>Nakamurella</taxon>
    </lineage>
</organism>
<keyword evidence="3" id="KW-0805">Transcription regulation</keyword>
<feature type="region of interest" description="Disordered" evidence="6">
    <location>
        <begin position="86"/>
        <end position="106"/>
    </location>
</feature>
<evidence type="ECO:0000313" key="9">
    <source>
        <dbReference type="Proteomes" id="UP000663792"/>
    </source>
</evidence>
<dbReference type="Gene3D" id="1.10.10.10">
    <property type="entry name" value="Winged helix-like DNA-binding domain superfamily/Winged helix DNA-binding domain"/>
    <property type="match status" value="1"/>
</dbReference>
<protein>
    <submittedName>
        <fullName evidence="8">PLP-dependent aminotransferase family protein</fullName>
    </submittedName>
</protein>
<dbReference type="EMBL" id="JAERWK010000026">
    <property type="protein sequence ID" value="MBM9469434.1"/>
    <property type="molecule type" value="Genomic_DNA"/>
</dbReference>
<keyword evidence="2" id="KW-0663">Pyridoxal phosphate</keyword>
<accession>A0A939C3H9</accession>
<dbReference type="InterPro" id="IPR015421">
    <property type="entry name" value="PyrdxlP-dep_Trfase_major"/>
</dbReference>
<dbReference type="InterPro" id="IPR051446">
    <property type="entry name" value="HTH_trans_reg/aminotransferase"/>
</dbReference>
<dbReference type="Pfam" id="PF00392">
    <property type="entry name" value="GntR"/>
    <property type="match status" value="1"/>
</dbReference>
<dbReference type="GO" id="GO:0030170">
    <property type="term" value="F:pyridoxal phosphate binding"/>
    <property type="evidence" value="ECO:0007669"/>
    <property type="project" value="InterPro"/>
</dbReference>
<dbReference type="GO" id="GO:0003677">
    <property type="term" value="F:DNA binding"/>
    <property type="evidence" value="ECO:0007669"/>
    <property type="project" value="UniProtKB-KW"/>
</dbReference>
<dbReference type="PANTHER" id="PTHR46577">
    <property type="entry name" value="HTH-TYPE TRANSCRIPTIONAL REGULATORY PROTEIN GABR"/>
    <property type="match status" value="1"/>
</dbReference>
<proteinExistence type="inferred from homology"/>
<dbReference type="InterPro" id="IPR004839">
    <property type="entry name" value="Aminotransferase_I/II_large"/>
</dbReference>
<dbReference type="GO" id="GO:0003700">
    <property type="term" value="F:DNA-binding transcription factor activity"/>
    <property type="evidence" value="ECO:0007669"/>
    <property type="project" value="InterPro"/>
</dbReference>
<dbReference type="InterPro" id="IPR036388">
    <property type="entry name" value="WH-like_DNA-bd_sf"/>
</dbReference>